<evidence type="ECO:0000256" key="6">
    <source>
        <dbReference type="ARBA" id="ARBA00037839"/>
    </source>
</evidence>
<keyword evidence="3" id="KW-1133">Transmembrane helix</keyword>
<evidence type="ECO:0000256" key="5">
    <source>
        <dbReference type="ARBA" id="ARBA00023273"/>
    </source>
</evidence>
<evidence type="ECO:0000256" key="2">
    <source>
        <dbReference type="ARBA" id="ARBA00022692"/>
    </source>
</evidence>
<organism evidence="10 11">
    <name type="scientific">Oryctolagus cuniculus</name>
    <name type="common">Rabbit</name>
    <dbReference type="NCBI Taxonomy" id="9986"/>
    <lineage>
        <taxon>Eukaryota</taxon>
        <taxon>Metazoa</taxon>
        <taxon>Chordata</taxon>
        <taxon>Craniata</taxon>
        <taxon>Vertebrata</taxon>
        <taxon>Euteleostomi</taxon>
        <taxon>Mammalia</taxon>
        <taxon>Eutheria</taxon>
        <taxon>Euarchontoglires</taxon>
        <taxon>Glires</taxon>
        <taxon>Lagomorpha</taxon>
        <taxon>Leporidae</taxon>
        <taxon>Oryctolagus</taxon>
    </lineage>
</organism>
<keyword evidence="4" id="KW-0472">Membrane</keyword>
<dbReference type="EMBL" id="AAGW02003754">
    <property type="status" value="NOT_ANNOTATED_CDS"/>
    <property type="molecule type" value="Genomic_DNA"/>
</dbReference>
<evidence type="ECO:0000256" key="8">
    <source>
        <dbReference type="ARBA" id="ARBA00039689"/>
    </source>
</evidence>
<keyword evidence="11" id="KW-1185">Reference proteome</keyword>
<accession>A0A5F9C1I2</accession>
<dbReference type="PANTHER" id="PTHR12093">
    <property type="entry name" value="NCK-ASSOCIATED PROTEIN 1"/>
    <property type="match status" value="1"/>
</dbReference>
<keyword evidence="5" id="KW-0966">Cell projection</keyword>
<evidence type="ECO:0000313" key="10">
    <source>
        <dbReference type="Ensembl" id="ENSOCUP00000027528.1"/>
    </source>
</evidence>
<dbReference type="InterPro" id="IPR019137">
    <property type="entry name" value="Nck-associated_protein-1"/>
</dbReference>
<keyword evidence="1" id="KW-1003">Cell membrane</keyword>
<dbReference type="EMBL" id="AAGW02003751">
    <property type="status" value="NOT_ANNOTATED_CDS"/>
    <property type="molecule type" value="Genomic_DNA"/>
</dbReference>
<dbReference type="Bgee" id="ENSOCUG00000013133">
    <property type="expression patterns" value="Expressed in prefrontal cortex and 16 other cell types or tissues"/>
</dbReference>
<dbReference type="GO" id="GO:0016477">
    <property type="term" value="P:cell migration"/>
    <property type="evidence" value="ECO:0007669"/>
    <property type="project" value="TreeGrafter"/>
</dbReference>
<reference evidence="10" key="3">
    <citation type="submission" date="2025-09" db="UniProtKB">
        <authorList>
            <consortium name="Ensembl"/>
        </authorList>
    </citation>
    <scope>IDENTIFICATION</scope>
    <source>
        <strain evidence="10">Thorbecke</strain>
    </source>
</reference>
<dbReference type="GO" id="GO:0031258">
    <property type="term" value="C:lamellipodium membrane"/>
    <property type="evidence" value="ECO:0007669"/>
    <property type="project" value="UniProtKB-SubCell"/>
</dbReference>
<feature type="region of interest" description="Disordered" evidence="9">
    <location>
        <begin position="640"/>
        <end position="665"/>
    </location>
</feature>
<dbReference type="PANTHER" id="PTHR12093:SF11">
    <property type="entry name" value="NCK-ASSOCIATED PROTEIN 1"/>
    <property type="match status" value="1"/>
</dbReference>
<keyword evidence="2" id="KW-0812">Transmembrane</keyword>
<evidence type="ECO:0000256" key="9">
    <source>
        <dbReference type="SAM" id="MobiDB-lite"/>
    </source>
</evidence>
<dbReference type="GeneTree" id="ENSGT00390000016619"/>
<comment type="subcellular location">
    <subcellularLocation>
        <location evidence="6">Cell projection</location>
        <location evidence="6">Lamellipodium membrane</location>
        <topology evidence="6">Single-pass membrane protein</topology>
        <orientation evidence="6">Cytoplasmic side</orientation>
    </subcellularLocation>
</comment>
<comment type="similarity">
    <text evidence="7">Belongs to the HEM-1/HEM-2 family.</text>
</comment>
<dbReference type="AlphaFoldDB" id="A0A5F9C1I2"/>
<dbReference type="Proteomes" id="UP000001811">
    <property type="component" value="Chromosome 7"/>
</dbReference>
<dbReference type="GO" id="GO:0030866">
    <property type="term" value="P:cortical actin cytoskeleton organization"/>
    <property type="evidence" value="ECO:0007669"/>
    <property type="project" value="TreeGrafter"/>
</dbReference>
<dbReference type="GO" id="GO:0030031">
    <property type="term" value="P:cell projection assembly"/>
    <property type="evidence" value="ECO:0007669"/>
    <property type="project" value="TreeGrafter"/>
</dbReference>
<reference evidence="10" key="2">
    <citation type="submission" date="2025-08" db="UniProtKB">
        <authorList>
            <consortium name="Ensembl"/>
        </authorList>
    </citation>
    <scope>IDENTIFICATION</scope>
    <source>
        <strain evidence="10">Thorbecke</strain>
    </source>
</reference>
<reference evidence="10 11" key="1">
    <citation type="journal article" date="2011" name="Nature">
        <title>A high-resolution map of human evolutionary constraint using 29 mammals.</title>
        <authorList>
            <person name="Lindblad-Toh K."/>
            <person name="Garber M."/>
            <person name="Zuk O."/>
            <person name="Lin M.F."/>
            <person name="Parker B.J."/>
            <person name="Washietl S."/>
            <person name="Kheradpour P."/>
            <person name="Ernst J."/>
            <person name="Jordan G."/>
            <person name="Mauceli E."/>
            <person name="Ward L.D."/>
            <person name="Lowe C.B."/>
            <person name="Holloway A.K."/>
            <person name="Clamp M."/>
            <person name="Gnerre S."/>
            <person name="Alfoldi J."/>
            <person name="Beal K."/>
            <person name="Chang J."/>
            <person name="Clawson H."/>
            <person name="Cuff J."/>
            <person name="Di Palma F."/>
            <person name="Fitzgerald S."/>
            <person name="Flicek P."/>
            <person name="Guttman M."/>
            <person name="Hubisz M.J."/>
            <person name="Jaffe D.B."/>
            <person name="Jungreis I."/>
            <person name="Kent W.J."/>
            <person name="Kostka D."/>
            <person name="Lara M."/>
            <person name="Martins A.L."/>
            <person name="Massingham T."/>
            <person name="Moltke I."/>
            <person name="Raney B.J."/>
            <person name="Rasmussen M.D."/>
            <person name="Robinson J."/>
            <person name="Stark A."/>
            <person name="Vilella A.J."/>
            <person name="Wen J."/>
            <person name="Xie X."/>
            <person name="Zody M.C."/>
            <person name="Baldwin J."/>
            <person name="Bloom T."/>
            <person name="Chin C.W."/>
            <person name="Heiman D."/>
            <person name="Nicol R."/>
            <person name="Nusbaum C."/>
            <person name="Young S."/>
            <person name="Wilkinson J."/>
            <person name="Worley K.C."/>
            <person name="Kovar C.L."/>
            <person name="Muzny D.M."/>
            <person name="Gibbs R.A."/>
            <person name="Cree A."/>
            <person name="Dihn H.H."/>
            <person name="Fowler G."/>
            <person name="Jhangiani S."/>
            <person name="Joshi V."/>
            <person name="Lee S."/>
            <person name="Lewis L.R."/>
            <person name="Nazareth L.V."/>
            <person name="Okwuonu G."/>
            <person name="Santibanez J."/>
            <person name="Warren W.C."/>
            <person name="Mardis E.R."/>
            <person name="Weinstock G.M."/>
            <person name="Wilson R.K."/>
            <person name="Delehaunty K."/>
            <person name="Dooling D."/>
            <person name="Fronik C."/>
            <person name="Fulton L."/>
            <person name="Fulton B."/>
            <person name="Graves T."/>
            <person name="Minx P."/>
            <person name="Sodergren E."/>
            <person name="Birney E."/>
            <person name="Margulies E.H."/>
            <person name="Herrero J."/>
            <person name="Green E.D."/>
            <person name="Haussler D."/>
            <person name="Siepel A."/>
            <person name="Goldman N."/>
            <person name="Pollard K.S."/>
            <person name="Pedersen J.S."/>
            <person name="Lander E.S."/>
            <person name="Kellis M."/>
        </authorList>
    </citation>
    <scope>NUCLEOTIDE SEQUENCE [LARGE SCALE GENOMIC DNA]</scope>
    <source>
        <strain evidence="10 11">Thorbecke inbred</strain>
    </source>
</reference>
<sequence length="1055" mass="120492">MSRSVLQPSQQKLAEKLTILNDRGVGMLTRLYNIKKACGDPKAKPSYLIDKNLESAVKFIVRKFPAVETRNNNQQLAQLQKEKSEILKNLALYYFTFVDVMEFKDHVCELLNTIDVCQVFFDITVNFDLTKNYLDLIITYTTLMILLSRIEERKAIIGLYNYAHEMTHGASDREYPRLGQMIVDYENPLKKMMEEFVPHSKSLSDALISLQMVYPRRNLSADQWRNAQLLSLISAPSTMLNPAQSDTMPCEYLSLDAMEKWIIFGFILCHGILNTDATALNLWKLALQSSSCLSLFRDEVFHIHKAAEDLFVNIRGYNKRINDIRECKEAAVSHAGSMHRERRKFLRSALKELATVLSDQPGLLGPKALFVFMALSFARDEIIWLLRHADNMPKKSADDFIDKHIAELIFYMEELRAHVRKYGPVMQRYYVQYLSGFDAVVLNELVQNLSVCPEDESIIMSSFVNTMTSLSVKQVEDGEVFDFRGMRLDWFRLQAYTSVSKASLSLADHRELGKMMNTIIFHTKMVDSLVEMLVETSDLSIFCFYSRAFEKMFQQCLELPSQSRYSIAFPLLCTHFMSCTHELCPEERHHIGDRSLSLCNMFLDEMAKQARNLITDICTEQCTLSDQLLPKHCAKTISQAVNKKSKKQTGKKGEPEREKPGVESMRKNRLVVTNLDKLHTALSELCFSINYVPNMVVWEHTFTPREYLTSHLEIRFTKYLETLLRQVSNGHIAYFPAMKAFVNLPTENELTFNAEEYSDISEMRSLSELLGPYGMKFLSESLMWHISSQVAELKKLVVENVDVLTQMRTSFDKPDQMAALFKRLSSVDSVLKRMTIIGVILSFRSLAQEALRDVLSYHIPFLVSSIEDFKDHIPRETDMKVAMNVYELSSAAGLPCEIDPALVVALSSQKSENISPEEEYKIACLLMVFVAVSLPTLASNVMSQYSPAIEGHCNNIHCLAKAINQIAAALFTIHKGSIEDRLKEFLALASSSLLKIGQETDKTTTRNRESVYLLLDMIVQESPFLTMDLLESCFPYVLLRNAYHAVYKQSVTSSA</sequence>
<dbReference type="Pfam" id="PF09735">
    <property type="entry name" value="Nckap1"/>
    <property type="match status" value="1"/>
</dbReference>
<dbReference type="GO" id="GO:0031209">
    <property type="term" value="C:SCAR complex"/>
    <property type="evidence" value="ECO:0007669"/>
    <property type="project" value="TreeGrafter"/>
</dbReference>
<evidence type="ECO:0000256" key="3">
    <source>
        <dbReference type="ARBA" id="ARBA00022989"/>
    </source>
</evidence>
<evidence type="ECO:0000256" key="7">
    <source>
        <dbReference type="ARBA" id="ARBA00037947"/>
    </source>
</evidence>
<dbReference type="Ensembl" id="ENSOCUT00000063006.1">
    <property type="protein sequence ID" value="ENSOCUP00000027528.1"/>
    <property type="gene ID" value="ENSOCUG00000013133.4"/>
</dbReference>
<dbReference type="EMBL" id="AAGW02003752">
    <property type="status" value="NOT_ANNOTATED_CDS"/>
    <property type="molecule type" value="Genomic_DNA"/>
</dbReference>
<evidence type="ECO:0000313" key="11">
    <source>
        <dbReference type="Proteomes" id="UP000001811"/>
    </source>
</evidence>
<proteinExistence type="inferred from homology"/>
<evidence type="ECO:0000256" key="4">
    <source>
        <dbReference type="ARBA" id="ARBA00023136"/>
    </source>
</evidence>
<protein>
    <recommendedName>
        <fullName evidence="8">Nck-associated protein 1</fullName>
    </recommendedName>
</protein>
<dbReference type="GO" id="GO:0048812">
    <property type="term" value="P:neuron projection morphogenesis"/>
    <property type="evidence" value="ECO:0007669"/>
    <property type="project" value="TreeGrafter"/>
</dbReference>
<name>A0A5F9C1I2_RABIT</name>
<feature type="compositionally biased region" description="Basic and acidic residues" evidence="9">
    <location>
        <begin position="651"/>
        <end position="665"/>
    </location>
</feature>
<dbReference type="EMBL" id="AAGW02003753">
    <property type="status" value="NOT_ANNOTATED_CDS"/>
    <property type="molecule type" value="Genomic_DNA"/>
</dbReference>
<gene>
    <name evidence="10" type="primary">NCKAP1</name>
</gene>
<evidence type="ECO:0000256" key="1">
    <source>
        <dbReference type="ARBA" id="ARBA00022475"/>
    </source>
</evidence>